<dbReference type="EC" id="1.1.1.27" evidence="3 7"/>
<dbReference type="Pfam" id="PF00056">
    <property type="entry name" value="Ldh_1_N"/>
    <property type="match status" value="1"/>
</dbReference>
<dbReference type="Gene3D" id="3.90.110.10">
    <property type="entry name" value="Lactate dehydrogenase/glycoside hydrolase, family 4, C-terminal"/>
    <property type="match status" value="1"/>
</dbReference>
<dbReference type="GO" id="GO:0005737">
    <property type="term" value="C:cytoplasm"/>
    <property type="evidence" value="ECO:0007669"/>
    <property type="project" value="UniProtKB-UniRule"/>
</dbReference>
<keyword evidence="11" id="KW-0812">Transmembrane</keyword>
<comment type="pathway">
    <text evidence="1">Fermentation; pyruvate fermentation to lactate; (S)-lactate from pyruvate: step 1/1.</text>
</comment>
<dbReference type="InterPro" id="IPR001236">
    <property type="entry name" value="Lactate/malate_DH_N"/>
</dbReference>
<dbReference type="GO" id="GO:0006089">
    <property type="term" value="P:lactate metabolic process"/>
    <property type="evidence" value="ECO:0007669"/>
    <property type="project" value="TreeGrafter"/>
</dbReference>
<dbReference type="PIRSF" id="PIRSF000102">
    <property type="entry name" value="Lac_mal_DH"/>
    <property type="match status" value="1"/>
</dbReference>
<evidence type="ECO:0000256" key="8">
    <source>
        <dbReference type="PIRSR" id="PIRSR000102-1"/>
    </source>
</evidence>
<evidence type="ECO:0000259" key="12">
    <source>
        <dbReference type="Pfam" id="PF00056"/>
    </source>
</evidence>
<keyword evidence="4 10" id="KW-0560">Oxidoreductase</keyword>
<feature type="active site" description="Proton acceptor" evidence="8">
    <location>
        <position position="174"/>
    </location>
</feature>
<dbReference type="PROSITE" id="PS00064">
    <property type="entry name" value="L_LDH"/>
    <property type="match status" value="1"/>
</dbReference>
<reference evidence="14" key="1">
    <citation type="submission" date="2021-01" db="EMBL/GenBank/DDBJ databases">
        <title>Fulvivirga kasyanovii gen. nov., sp nov., a novel member of the phylum Bacteroidetes isolated from seawater in a mussel farm.</title>
        <authorList>
            <person name="Zhao L.-H."/>
            <person name="Wang Z.-J."/>
        </authorList>
    </citation>
    <scope>NUCLEOTIDE SEQUENCE</scope>
    <source>
        <strain evidence="14">29W222</strain>
    </source>
</reference>
<feature type="binding site" evidence="9">
    <location>
        <position position="36"/>
    </location>
    <ligand>
        <name>NAD(+)</name>
        <dbReference type="ChEBI" id="CHEBI:57540"/>
    </ligand>
</feature>
<dbReference type="SUPFAM" id="SSF51735">
    <property type="entry name" value="NAD(P)-binding Rossmann-fold domains"/>
    <property type="match status" value="1"/>
</dbReference>
<evidence type="ECO:0000259" key="13">
    <source>
        <dbReference type="Pfam" id="PF02866"/>
    </source>
</evidence>
<comment type="similarity">
    <text evidence="2">Belongs to the LDH/MDH superfamily. LDH family.</text>
</comment>
<evidence type="ECO:0000256" key="2">
    <source>
        <dbReference type="ARBA" id="ARBA00006054"/>
    </source>
</evidence>
<accession>A0A937G1Y7</accession>
<feature type="transmembrane region" description="Helical" evidence="11">
    <location>
        <begin position="7"/>
        <end position="28"/>
    </location>
</feature>
<evidence type="ECO:0000313" key="15">
    <source>
        <dbReference type="Proteomes" id="UP000614216"/>
    </source>
</evidence>
<dbReference type="InterPro" id="IPR022383">
    <property type="entry name" value="Lactate/malate_DH_C"/>
</dbReference>
<evidence type="ECO:0000256" key="1">
    <source>
        <dbReference type="ARBA" id="ARBA00004843"/>
    </source>
</evidence>
<dbReference type="GO" id="GO:0006096">
    <property type="term" value="P:glycolytic process"/>
    <property type="evidence" value="ECO:0007669"/>
    <property type="project" value="UniProtKB-UniRule"/>
</dbReference>
<name>A0A937G1Y7_9BACT</name>
<dbReference type="PANTHER" id="PTHR43128">
    <property type="entry name" value="L-2-HYDROXYCARBOXYLATE DEHYDROGENASE (NAD(P)(+))"/>
    <property type="match status" value="1"/>
</dbReference>
<dbReference type="SUPFAM" id="SSF56327">
    <property type="entry name" value="LDH C-terminal domain-like"/>
    <property type="match status" value="1"/>
</dbReference>
<dbReference type="EMBL" id="JAEUGD010000066">
    <property type="protein sequence ID" value="MBL6449008.1"/>
    <property type="molecule type" value="Genomic_DNA"/>
</dbReference>
<comment type="catalytic activity">
    <reaction evidence="6">
        <text>(S)-lactate + NAD(+) = pyruvate + NADH + H(+)</text>
        <dbReference type="Rhea" id="RHEA:23444"/>
        <dbReference type="ChEBI" id="CHEBI:15361"/>
        <dbReference type="ChEBI" id="CHEBI:15378"/>
        <dbReference type="ChEBI" id="CHEBI:16651"/>
        <dbReference type="ChEBI" id="CHEBI:57540"/>
        <dbReference type="ChEBI" id="CHEBI:57945"/>
        <dbReference type="EC" id="1.1.1.27"/>
    </reaction>
</comment>
<dbReference type="RefSeq" id="WP_202858543.1">
    <property type="nucleotide sequence ID" value="NZ_JAEUGD010000066.1"/>
</dbReference>
<sequence>MGGRKSIGIIGMGWVGSSVAISILHSGITNELLLHDIRTEIAEGEAMDLSHGSSFYPTASVTASSIEDMMATDAIIIAAGRGGKPGETRLQLLNENVIIARDIALKLKNYQGIVIVVSNPVDVLTYFIQKFSGLPESRVIGTGTMLDTARLKEILGKTLNLDPRSVHAQVVGEHGDSEVVLWSSATVGGKDLQSWPGWTKEKETMIAEQVRTAAQEIIKRKGATNHAIGLVTATLIKWILRGERRIITLSRVLPKALGMGRVAISLPTIVGSDGASEILIPEMTNTEREKLEASATIIKKAITSVNQI</sequence>
<dbReference type="AlphaFoldDB" id="A0A937G1Y7"/>
<feature type="domain" description="Lactate/malate dehydrogenase C-terminal" evidence="13">
    <location>
        <begin position="144"/>
        <end position="305"/>
    </location>
</feature>
<gene>
    <name evidence="14" type="ORF">JMN32_22040</name>
</gene>
<dbReference type="Proteomes" id="UP000614216">
    <property type="component" value="Unassembled WGS sequence"/>
</dbReference>
<evidence type="ECO:0000256" key="10">
    <source>
        <dbReference type="RuleBase" id="RU003369"/>
    </source>
</evidence>
<dbReference type="PRINTS" id="PR00086">
    <property type="entry name" value="LLDHDRGNASE"/>
</dbReference>
<dbReference type="InterPro" id="IPR015955">
    <property type="entry name" value="Lactate_DH/Glyco_Ohase_4_C"/>
</dbReference>
<dbReference type="InterPro" id="IPR018177">
    <property type="entry name" value="L-lactate_DH_AS"/>
</dbReference>
<dbReference type="PANTHER" id="PTHR43128:SF16">
    <property type="entry name" value="L-LACTATE DEHYDROGENASE"/>
    <property type="match status" value="1"/>
</dbReference>
<evidence type="ECO:0000256" key="11">
    <source>
        <dbReference type="SAM" id="Phobius"/>
    </source>
</evidence>
<keyword evidence="11" id="KW-0472">Membrane</keyword>
<evidence type="ECO:0000256" key="7">
    <source>
        <dbReference type="NCBIfam" id="TIGR01771"/>
    </source>
</evidence>
<feature type="binding site" evidence="9">
    <location>
        <position position="96"/>
    </location>
    <ligand>
        <name>NAD(+)</name>
        <dbReference type="ChEBI" id="CHEBI:57540"/>
    </ligand>
</feature>
<keyword evidence="5 9" id="KW-0520">NAD</keyword>
<evidence type="ECO:0000313" key="14">
    <source>
        <dbReference type="EMBL" id="MBL6449008.1"/>
    </source>
</evidence>
<dbReference type="Pfam" id="PF02866">
    <property type="entry name" value="Ldh_1_C"/>
    <property type="match status" value="1"/>
</dbReference>
<dbReference type="Gene3D" id="3.40.50.720">
    <property type="entry name" value="NAD(P)-binding Rossmann-like Domain"/>
    <property type="match status" value="1"/>
</dbReference>
<protein>
    <recommendedName>
        <fullName evidence="3 7">L-lactate dehydrogenase</fullName>
        <ecNumber evidence="3 7">1.1.1.27</ecNumber>
    </recommendedName>
</protein>
<keyword evidence="15" id="KW-1185">Reference proteome</keyword>
<keyword evidence="11" id="KW-1133">Transmembrane helix</keyword>
<feature type="domain" description="Lactate/malate dehydrogenase N-terminal" evidence="12">
    <location>
        <begin position="7"/>
        <end position="141"/>
    </location>
</feature>
<organism evidence="14 15">
    <name type="scientific">Fulvivirga marina</name>
    <dbReference type="NCBI Taxonomy" id="2494733"/>
    <lineage>
        <taxon>Bacteria</taxon>
        <taxon>Pseudomonadati</taxon>
        <taxon>Bacteroidota</taxon>
        <taxon>Cytophagia</taxon>
        <taxon>Cytophagales</taxon>
        <taxon>Fulvivirgaceae</taxon>
        <taxon>Fulvivirga</taxon>
    </lineage>
</organism>
<proteinExistence type="inferred from homology"/>
<feature type="binding site" evidence="9">
    <location>
        <begin position="11"/>
        <end position="16"/>
    </location>
    <ligand>
        <name>NAD(+)</name>
        <dbReference type="ChEBI" id="CHEBI:57540"/>
    </ligand>
</feature>
<evidence type="ECO:0000256" key="5">
    <source>
        <dbReference type="ARBA" id="ARBA00023027"/>
    </source>
</evidence>
<evidence type="ECO:0000256" key="3">
    <source>
        <dbReference type="ARBA" id="ARBA00012967"/>
    </source>
</evidence>
<feature type="binding site" evidence="9">
    <location>
        <begin position="117"/>
        <end position="119"/>
    </location>
    <ligand>
        <name>NAD(+)</name>
        <dbReference type="ChEBI" id="CHEBI:57540"/>
    </ligand>
</feature>
<comment type="caution">
    <text evidence="14">The sequence shown here is derived from an EMBL/GenBank/DDBJ whole genome shotgun (WGS) entry which is preliminary data.</text>
</comment>
<dbReference type="GO" id="GO:0004459">
    <property type="term" value="F:L-lactate dehydrogenase (NAD+) activity"/>
    <property type="evidence" value="ECO:0007669"/>
    <property type="project" value="UniProtKB-UniRule"/>
</dbReference>
<dbReference type="InterPro" id="IPR001557">
    <property type="entry name" value="L-lactate/malate_DH"/>
</dbReference>
<evidence type="ECO:0000256" key="6">
    <source>
        <dbReference type="ARBA" id="ARBA00049258"/>
    </source>
</evidence>
<dbReference type="NCBIfam" id="TIGR01771">
    <property type="entry name" value="L-LDH-NAD"/>
    <property type="match status" value="1"/>
</dbReference>
<dbReference type="InterPro" id="IPR036291">
    <property type="entry name" value="NAD(P)-bd_dom_sf"/>
</dbReference>
<evidence type="ECO:0000256" key="9">
    <source>
        <dbReference type="PIRSR" id="PIRSR000102-3"/>
    </source>
</evidence>
<dbReference type="InterPro" id="IPR011304">
    <property type="entry name" value="L-lactate_DH"/>
</dbReference>
<evidence type="ECO:0000256" key="4">
    <source>
        <dbReference type="ARBA" id="ARBA00023002"/>
    </source>
</evidence>